<dbReference type="EMBL" id="JASCZI010274691">
    <property type="protein sequence ID" value="MED6226146.1"/>
    <property type="molecule type" value="Genomic_DNA"/>
</dbReference>
<evidence type="ECO:0000313" key="1">
    <source>
        <dbReference type="EMBL" id="MED6226146.1"/>
    </source>
</evidence>
<organism evidence="1 2">
    <name type="scientific">Stylosanthes scabra</name>
    <dbReference type="NCBI Taxonomy" id="79078"/>
    <lineage>
        <taxon>Eukaryota</taxon>
        <taxon>Viridiplantae</taxon>
        <taxon>Streptophyta</taxon>
        <taxon>Embryophyta</taxon>
        <taxon>Tracheophyta</taxon>
        <taxon>Spermatophyta</taxon>
        <taxon>Magnoliopsida</taxon>
        <taxon>eudicotyledons</taxon>
        <taxon>Gunneridae</taxon>
        <taxon>Pentapetalae</taxon>
        <taxon>rosids</taxon>
        <taxon>fabids</taxon>
        <taxon>Fabales</taxon>
        <taxon>Fabaceae</taxon>
        <taxon>Papilionoideae</taxon>
        <taxon>50 kb inversion clade</taxon>
        <taxon>dalbergioids sensu lato</taxon>
        <taxon>Dalbergieae</taxon>
        <taxon>Pterocarpus clade</taxon>
        <taxon>Stylosanthes</taxon>
    </lineage>
</organism>
<comment type="caution">
    <text evidence="1">The sequence shown here is derived from an EMBL/GenBank/DDBJ whole genome shotgun (WGS) entry which is preliminary data.</text>
</comment>
<gene>
    <name evidence="1" type="ORF">PIB30_100607</name>
</gene>
<keyword evidence="2" id="KW-1185">Reference proteome</keyword>
<evidence type="ECO:0000313" key="2">
    <source>
        <dbReference type="Proteomes" id="UP001341840"/>
    </source>
</evidence>
<accession>A0ABU6ZVY2</accession>
<dbReference type="Proteomes" id="UP001341840">
    <property type="component" value="Unassembled WGS sequence"/>
</dbReference>
<name>A0ABU6ZVY2_9FABA</name>
<reference evidence="1 2" key="1">
    <citation type="journal article" date="2023" name="Plants (Basel)">
        <title>Bridging the Gap: Combining Genomics and Transcriptomics Approaches to Understand Stylosanthes scabra, an Orphan Legume from the Brazilian Caatinga.</title>
        <authorList>
            <person name="Ferreira-Neto J.R.C."/>
            <person name="da Silva M.D."/>
            <person name="Binneck E."/>
            <person name="de Melo N.F."/>
            <person name="da Silva R.H."/>
            <person name="de Melo A.L.T.M."/>
            <person name="Pandolfi V."/>
            <person name="Bustamante F.O."/>
            <person name="Brasileiro-Vidal A.C."/>
            <person name="Benko-Iseppon A.M."/>
        </authorList>
    </citation>
    <scope>NUCLEOTIDE SEQUENCE [LARGE SCALE GENOMIC DNA]</scope>
    <source>
        <tissue evidence="1">Leaves</tissue>
    </source>
</reference>
<protein>
    <submittedName>
        <fullName evidence="1">Uncharacterized protein</fullName>
    </submittedName>
</protein>
<sequence length="226" mass="25470">MQGNRDKQAIDFDPKIERTLRKLKKKAKQQVVNQVIEEVEQYNMAAVDGTEQRRMLGDYTIPSTTSCGSSIVRPNVEANNFELKPSLIQLDSLDSLAGGSVQLKTPEEAMELIELVANNQYMFTSDRNMKRGVMEVDTMDALLTQNKAMAQQLTILNKKLEKLEVSAMGTQMETPTICNLCRDPHENQHCCLLRDEPSMEQANYQQKPPYVHILTPTIPDGGITLL</sequence>
<proteinExistence type="predicted"/>